<protein>
    <submittedName>
        <fullName evidence="1">Uncharacterized protein</fullName>
    </submittedName>
</protein>
<dbReference type="Proteomes" id="UP001458946">
    <property type="component" value="Unassembled WGS sequence"/>
</dbReference>
<proteinExistence type="predicted"/>
<comment type="caution">
    <text evidence="1">The sequence shown here is derived from an EMBL/GenBank/DDBJ whole genome shotgun (WGS) entry which is preliminary data.</text>
</comment>
<accession>A0ABP9V5L4</accession>
<keyword evidence="2" id="KW-1185">Reference proteome</keyword>
<dbReference type="EMBL" id="BAABRN010000002">
    <property type="protein sequence ID" value="GAA5500578.1"/>
    <property type="molecule type" value="Genomic_DNA"/>
</dbReference>
<gene>
    <name evidence="1" type="ORF">Dxin01_00299</name>
</gene>
<reference evidence="1 2" key="1">
    <citation type="submission" date="2024-02" db="EMBL/GenBank/DDBJ databases">
        <title>Deinococcus xinjiangensis NBRC 107630.</title>
        <authorList>
            <person name="Ichikawa N."/>
            <person name="Katano-Makiyama Y."/>
            <person name="Hidaka K."/>
        </authorList>
    </citation>
    <scope>NUCLEOTIDE SEQUENCE [LARGE SCALE GENOMIC DNA]</scope>
    <source>
        <strain evidence="1 2">NBRC 107630</strain>
    </source>
</reference>
<name>A0ABP9V5L4_9DEIO</name>
<evidence type="ECO:0000313" key="2">
    <source>
        <dbReference type="Proteomes" id="UP001458946"/>
    </source>
</evidence>
<evidence type="ECO:0000313" key="1">
    <source>
        <dbReference type="EMBL" id="GAA5500578.1"/>
    </source>
</evidence>
<sequence length="146" mass="16491">MTVYSSNTEFFVGGLHHHKLSARQHMLLNLCLDFLLDPSKAKTLNQALHGSDPLDVMRMLAQQWSLGLSTLSGDLDYQQPTYLKPSFAASFIEGIKAALQADQQLINLPNDPKVIYNELLRHMAKNQPHHAAWCAAMLWQRPLNLN</sequence>
<organism evidence="1 2">
    <name type="scientific">Deinococcus xinjiangensis</name>
    <dbReference type="NCBI Taxonomy" id="457454"/>
    <lineage>
        <taxon>Bacteria</taxon>
        <taxon>Thermotogati</taxon>
        <taxon>Deinococcota</taxon>
        <taxon>Deinococci</taxon>
        <taxon>Deinococcales</taxon>
        <taxon>Deinococcaceae</taxon>
        <taxon>Deinococcus</taxon>
    </lineage>
</organism>